<dbReference type="PANTHER" id="PTHR48109">
    <property type="entry name" value="DIHYDROOROTATE DEHYDROGENASE (QUINONE), MITOCHONDRIAL-RELATED"/>
    <property type="match status" value="1"/>
</dbReference>
<comment type="pathway">
    <text evidence="3">Pyrimidine metabolism; UMP biosynthesis via de novo pathway; orotate from (S)-dihydroorotate (quinone route): step 1/1.</text>
</comment>
<sequence length="348" mass="38784">MNAWSLKRKLKSTAILTVAGYGVFAFVNIYKGNEKFYKQVVMPLMHCLDPERAHQLAIFIAKHHLMPKLSYEDPAVLKCKFFDKQLSNPIGLAAGFDKHAEAITGLRNVGFSFVEVGSVTPKPQAGNIKPRLFRLTEDKAVINRYGFNSVGHDVVVDRLDCIRNKHHLNYTLGVNLGKNKTSTDPINDYVEGVKKFAPFTDYLVINISSPNTPGLRSLQTKVALEPLLKAVVETRNNLPQATKPYLLLKLAPDLSYDECKDIAEVLKSKSCKMDGLIVCNSTTERPDSLQSEHRVEVGGLSGHPLGDVSTKMISDMHKLTDGMMIIGLNFVSFVASCVKMSCRCWRHF</sequence>
<accession>A0A1Y1NLY7</accession>
<comment type="catalytic activity">
    <reaction evidence="11">
        <text>(S)-dihydroorotate + a quinone = orotate + a quinol</text>
        <dbReference type="Rhea" id="RHEA:30187"/>
        <dbReference type="ChEBI" id="CHEBI:24646"/>
        <dbReference type="ChEBI" id="CHEBI:30839"/>
        <dbReference type="ChEBI" id="CHEBI:30864"/>
        <dbReference type="ChEBI" id="CHEBI:132124"/>
        <dbReference type="EC" id="1.3.5.2"/>
    </reaction>
</comment>
<dbReference type="UniPathway" id="UPA00070">
    <property type="reaction ID" value="UER00946"/>
</dbReference>
<evidence type="ECO:0000259" key="13">
    <source>
        <dbReference type="Pfam" id="PF01180"/>
    </source>
</evidence>
<evidence type="ECO:0000256" key="8">
    <source>
        <dbReference type="ARBA" id="ARBA00022643"/>
    </source>
</evidence>
<keyword evidence="9" id="KW-0560">Oxidoreductase</keyword>
<dbReference type="InterPro" id="IPR001295">
    <property type="entry name" value="Dihydroorotate_DH_CS"/>
</dbReference>
<evidence type="ECO:0000256" key="5">
    <source>
        <dbReference type="ARBA" id="ARBA00012791"/>
    </source>
</evidence>
<evidence type="ECO:0000256" key="11">
    <source>
        <dbReference type="ARBA" id="ARBA00048639"/>
    </source>
</evidence>
<keyword evidence="12" id="KW-1133">Transmembrane helix</keyword>
<evidence type="ECO:0000256" key="2">
    <source>
        <dbReference type="ARBA" id="ARBA00004370"/>
    </source>
</evidence>
<evidence type="ECO:0000313" key="14">
    <source>
        <dbReference type="EMBL" id="JAV96907.1"/>
    </source>
</evidence>
<name>A0A1Y1NLY7_PHOPY</name>
<evidence type="ECO:0000256" key="12">
    <source>
        <dbReference type="SAM" id="Phobius"/>
    </source>
</evidence>
<reference evidence="14" key="1">
    <citation type="journal article" date="2016" name="Sci. Rep.">
        <title>Molecular characterization of firefly nuptial gifts: a multi-omics approach sheds light on postcopulatory sexual selection.</title>
        <authorList>
            <person name="Al-Wathiqui N."/>
            <person name="Fallon T.R."/>
            <person name="South A."/>
            <person name="Weng J.K."/>
            <person name="Lewis S.M."/>
        </authorList>
    </citation>
    <scope>NUCLEOTIDE SEQUENCE</scope>
</reference>
<dbReference type="EC" id="1.3.5.2" evidence="5"/>
<dbReference type="NCBIfam" id="TIGR01036">
    <property type="entry name" value="pyrD_sub2"/>
    <property type="match status" value="1"/>
</dbReference>
<dbReference type="InterPro" id="IPR005720">
    <property type="entry name" value="Dihydroorotate_DH_cat"/>
</dbReference>
<comment type="cofactor">
    <cofactor evidence="1">
        <name>FMN</name>
        <dbReference type="ChEBI" id="CHEBI:58210"/>
    </cofactor>
</comment>
<comment type="subcellular location">
    <subcellularLocation>
        <location evidence="2">Membrane</location>
    </subcellularLocation>
</comment>
<dbReference type="Gene3D" id="3.20.20.70">
    <property type="entry name" value="Aldolase class I"/>
    <property type="match status" value="1"/>
</dbReference>
<dbReference type="GO" id="GO:0006207">
    <property type="term" value="P:'de novo' pyrimidine nucleobase biosynthetic process"/>
    <property type="evidence" value="ECO:0007669"/>
    <property type="project" value="InterPro"/>
</dbReference>
<keyword evidence="8" id="KW-0288">FMN</keyword>
<dbReference type="PROSITE" id="PS00911">
    <property type="entry name" value="DHODEHASE_1"/>
    <property type="match status" value="1"/>
</dbReference>
<dbReference type="GO" id="GO:0044205">
    <property type="term" value="P:'de novo' UMP biosynthetic process"/>
    <property type="evidence" value="ECO:0007669"/>
    <property type="project" value="UniProtKB-UniPathway"/>
</dbReference>
<dbReference type="Pfam" id="PF01180">
    <property type="entry name" value="DHO_dh"/>
    <property type="match status" value="1"/>
</dbReference>
<dbReference type="InterPro" id="IPR005719">
    <property type="entry name" value="Dihydroorotate_DH_2"/>
</dbReference>
<dbReference type="GO" id="GO:0005743">
    <property type="term" value="C:mitochondrial inner membrane"/>
    <property type="evidence" value="ECO:0007669"/>
    <property type="project" value="TreeGrafter"/>
</dbReference>
<dbReference type="NCBIfam" id="NF003652">
    <property type="entry name" value="PRK05286.2-5"/>
    <property type="match status" value="1"/>
</dbReference>
<evidence type="ECO:0000256" key="9">
    <source>
        <dbReference type="ARBA" id="ARBA00023002"/>
    </source>
</evidence>
<evidence type="ECO:0000256" key="3">
    <source>
        <dbReference type="ARBA" id="ARBA00005161"/>
    </source>
</evidence>
<dbReference type="InterPro" id="IPR050074">
    <property type="entry name" value="DHO_dehydrogenase"/>
</dbReference>
<dbReference type="EMBL" id="GEZM01003121">
    <property type="protein sequence ID" value="JAV96907.1"/>
    <property type="molecule type" value="Transcribed_RNA"/>
</dbReference>
<keyword evidence="7" id="KW-0285">Flavoprotein</keyword>
<dbReference type="CDD" id="cd04738">
    <property type="entry name" value="DHOD_2_like"/>
    <property type="match status" value="1"/>
</dbReference>
<keyword evidence="12" id="KW-0812">Transmembrane</keyword>
<keyword evidence="10 12" id="KW-0472">Membrane</keyword>
<evidence type="ECO:0000256" key="1">
    <source>
        <dbReference type="ARBA" id="ARBA00001917"/>
    </source>
</evidence>
<dbReference type="InterPro" id="IPR013785">
    <property type="entry name" value="Aldolase_TIM"/>
</dbReference>
<evidence type="ECO:0000256" key="6">
    <source>
        <dbReference type="ARBA" id="ARBA00017599"/>
    </source>
</evidence>
<dbReference type="AlphaFoldDB" id="A0A1Y1NLY7"/>
<feature type="transmembrane region" description="Helical" evidence="12">
    <location>
        <begin position="12"/>
        <end position="30"/>
    </location>
</feature>
<evidence type="ECO:0000256" key="10">
    <source>
        <dbReference type="ARBA" id="ARBA00023136"/>
    </source>
</evidence>
<dbReference type="SUPFAM" id="SSF51395">
    <property type="entry name" value="FMN-linked oxidoreductases"/>
    <property type="match status" value="1"/>
</dbReference>
<dbReference type="PANTHER" id="PTHR48109:SF4">
    <property type="entry name" value="DIHYDROOROTATE DEHYDROGENASE (QUINONE), MITOCHONDRIAL"/>
    <property type="match status" value="1"/>
</dbReference>
<evidence type="ECO:0000256" key="4">
    <source>
        <dbReference type="ARBA" id="ARBA00005359"/>
    </source>
</evidence>
<feature type="domain" description="Dihydroorotate dehydrogenase catalytic" evidence="13">
    <location>
        <begin position="77"/>
        <end position="328"/>
    </location>
</feature>
<organism evidence="14">
    <name type="scientific">Photinus pyralis</name>
    <name type="common">Common eastern firefly</name>
    <name type="synonym">Lampyris pyralis</name>
    <dbReference type="NCBI Taxonomy" id="7054"/>
    <lineage>
        <taxon>Eukaryota</taxon>
        <taxon>Metazoa</taxon>
        <taxon>Ecdysozoa</taxon>
        <taxon>Arthropoda</taxon>
        <taxon>Hexapoda</taxon>
        <taxon>Insecta</taxon>
        <taxon>Pterygota</taxon>
        <taxon>Neoptera</taxon>
        <taxon>Endopterygota</taxon>
        <taxon>Coleoptera</taxon>
        <taxon>Polyphaga</taxon>
        <taxon>Elateriformia</taxon>
        <taxon>Elateroidea</taxon>
        <taxon>Lampyridae</taxon>
        <taxon>Lampyrinae</taxon>
        <taxon>Photinus</taxon>
    </lineage>
</organism>
<dbReference type="GO" id="GO:0106430">
    <property type="term" value="F:dihydroorotate dehydrogenase (quinone) activity"/>
    <property type="evidence" value="ECO:0007669"/>
    <property type="project" value="UniProtKB-EC"/>
</dbReference>
<comment type="similarity">
    <text evidence="4">Belongs to the dihydroorotate dehydrogenase family. Type 2 subfamily.</text>
</comment>
<evidence type="ECO:0000256" key="7">
    <source>
        <dbReference type="ARBA" id="ARBA00022630"/>
    </source>
</evidence>
<proteinExistence type="inferred from homology"/>
<protein>
    <recommendedName>
        <fullName evidence="6">Dihydroorotate dehydrogenase (quinone), mitochondrial</fullName>
        <ecNumber evidence="5">1.3.5.2</ecNumber>
    </recommendedName>
</protein>